<accession>A0A1X6YDG2</accession>
<organism evidence="1 2">
    <name type="scientific">Roseovarius albus</name>
    <dbReference type="NCBI Taxonomy" id="1247867"/>
    <lineage>
        <taxon>Bacteria</taxon>
        <taxon>Pseudomonadati</taxon>
        <taxon>Pseudomonadota</taxon>
        <taxon>Alphaproteobacteria</taxon>
        <taxon>Rhodobacterales</taxon>
        <taxon>Roseobacteraceae</taxon>
        <taxon>Roseovarius</taxon>
    </lineage>
</organism>
<name>A0A1X6YDG2_9RHOB</name>
<sequence length="44" mass="4975">MEEGLKTELRKLEDFGAVEFTVLKDLFQGWVSVTRVFGTNVGLN</sequence>
<reference evidence="1 2" key="1">
    <citation type="submission" date="2017-03" db="EMBL/GenBank/DDBJ databases">
        <authorList>
            <person name="Afonso C.L."/>
            <person name="Miller P.J."/>
            <person name="Scott M.A."/>
            <person name="Spackman E."/>
            <person name="Goraichik I."/>
            <person name="Dimitrov K.M."/>
            <person name="Suarez D.L."/>
            <person name="Swayne D.E."/>
        </authorList>
    </citation>
    <scope>NUCLEOTIDE SEQUENCE [LARGE SCALE GENOMIC DNA]</scope>
    <source>
        <strain evidence="1 2">CECT 7450</strain>
    </source>
</reference>
<evidence type="ECO:0000313" key="1">
    <source>
        <dbReference type="EMBL" id="SLN17767.1"/>
    </source>
</evidence>
<evidence type="ECO:0000313" key="2">
    <source>
        <dbReference type="Proteomes" id="UP000193061"/>
    </source>
</evidence>
<proteinExistence type="predicted"/>
<dbReference type="Proteomes" id="UP000193061">
    <property type="component" value="Unassembled WGS sequence"/>
</dbReference>
<protein>
    <submittedName>
        <fullName evidence="1">Uncharacterized protein</fullName>
    </submittedName>
</protein>
<keyword evidence="2" id="KW-1185">Reference proteome</keyword>
<dbReference type="EMBL" id="FWFX01000002">
    <property type="protein sequence ID" value="SLN17767.1"/>
    <property type="molecule type" value="Genomic_DNA"/>
</dbReference>
<gene>
    <name evidence="1" type="ORF">ROA7450_00548</name>
</gene>
<dbReference type="AlphaFoldDB" id="A0A1X6YDG2"/>